<dbReference type="PATRIC" id="fig|1339352.3.peg.385"/>
<name>A0A069SPJ6_PHOVU</name>
<evidence type="ECO:0000256" key="2">
    <source>
        <dbReference type="ARBA" id="ARBA00022692"/>
    </source>
</evidence>
<comment type="subcellular location">
    <subcellularLocation>
        <location evidence="1">Cell membrane</location>
        <topology evidence="1">Multi-pass membrane protein</topology>
    </subcellularLocation>
</comment>
<evidence type="ECO:0000256" key="4">
    <source>
        <dbReference type="ARBA" id="ARBA00022840"/>
    </source>
</evidence>
<dbReference type="Gene3D" id="3.40.50.300">
    <property type="entry name" value="P-loop containing nucleotide triphosphate hydrolases"/>
    <property type="match status" value="1"/>
</dbReference>
<sequence length="550" mass="61669">MLKRICRLLLPDERKMGIRVVCAVFLCALLDFAGLAALLPVLFFLLDDGRDKDAALLFCLVAIVFILVKNALAAGLSRFQNHFLMSLYRRLSFSLFTSYYQRGLLFIRSRGSIRLGYEVNYICYAFSLNLLSPLLRMTGELLLVFWVTAALLVYAPLTVLMLYIAFLPFMLIYGWGIRKPMRRYGEQEQQARREQSRLVTETMKGYAELELNAAFPFLQQAFAQRVRKISESRLKLETIQHLPLCLSEMAVISGLTLLTVFGTGDIKALVGVFAVAAFRLLPALRGILGGWTQVQNAVYSLRIIEEGLGDKGMEAVSPSWGQEAFSFQKEIRIEHLTYAYPESKEVLKDFCCTIRKGEYVGICGESGVGKSTLFNLLLGFITPDKGVIRIDGRPLADVPRQEWHRRVGYVQQEVFVLDGTLAENIALGCRSIDKERVAEIVRLVRLDAWVDELPQGMDTPLGEGGGRLSGGQKQRVGIARALYKKAEVLLLDEATSALDNETERAVNEMLLGLMKECRGLTVLTIAHRESSLAYCHRVIRLNGKDNGSNL</sequence>
<dbReference type="EMBL" id="JNHM01000005">
    <property type="protein sequence ID" value="KDS56324.1"/>
    <property type="molecule type" value="Genomic_DNA"/>
</dbReference>
<dbReference type="InterPro" id="IPR003593">
    <property type="entry name" value="AAA+_ATPase"/>
</dbReference>
<proteinExistence type="predicted"/>
<evidence type="ECO:0000256" key="6">
    <source>
        <dbReference type="ARBA" id="ARBA00023136"/>
    </source>
</evidence>
<dbReference type="InterPro" id="IPR039421">
    <property type="entry name" value="Type_1_exporter"/>
</dbReference>
<feature type="transmembrane region" description="Helical" evidence="7">
    <location>
        <begin position="20"/>
        <end position="43"/>
    </location>
</feature>
<protein>
    <submittedName>
        <fullName evidence="10">ABC transporter family protein</fullName>
    </submittedName>
</protein>
<comment type="caution">
    <text evidence="10">The sequence shown here is derived from an EMBL/GenBank/DDBJ whole genome shotgun (WGS) entry which is preliminary data.</text>
</comment>
<evidence type="ECO:0000256" key="7">
    <source>
        <dbReference type="SAM" id="Phobius"/>
    </source>
</evidence>
<dbReference type="GO" id="GO:0005886">
    <property type="term" value="C:plasma membrane"/>
    <property type="evidence" value="ECO:0007669"/>
    <property type="project" value="UniProtKB-SubCell"/>
</dbReference>
<dbReference type="SMART" id="SM00382">
    <property type="entry name" value="AAA"/>
    <property type="match status" value="1"/>
</dbReference>
<feature type="domain" description="ABC transporter" evidence="8">
    <location>
        <begin position="331"/>
        <end position="550"/>
    </location>
</feature>
<keyword evidence="4" id="KW-0067">ATP-binding</keyword>
<keyword evidence="3" id="KW-0547">Nucleotide-binding</keyword>
<dbReference type="GO" id="GO:0005524">
    <property type="term" value="F:ATP binding"/>
    <property type="evidence" value="ECO:0007669"/>
    <property type="project" value="UniProtKB-KW"/>
</dbReference>
<dbReference type="GO" id="GO:0034040">
    <property type="term" value="F:ATPase-coupled lipid transmembrane transporter activity"/>
    <property type="evidence" value="ECO:0007669"/>
    <property type="project" value="TreeGrafter"/>
</dbReference>
<dbReference type="SUPFAM" id="SSF90123">
    <property type="entry name" value="ABC transporter transmembrane region"/>
    <property type="match status" value="1"/>
</dbReference>
<keyword evidence="6 7" id="KW-0472">Membrane</keyword>
<dbReference type="InterPro" id="IPR003439">
    <property type="entry name" value="ABC_transporter-like_ATP-bd"/>
</dbReference>
<reference evidence="10 11" key="1">
    <citation type="submission" date="2014-04" db="EMBL/GenBank/DDBJ databases">
        <authorList>
            <person name="Sears C."/>
            <person name="Carroll K."/>
            <person name="Sack B.R."/>
            <person name="Qadri F."/>
            <person name="Myers L.L."/>
            <person name="Chung G.-T."/>
            <person name="Escheverria P."/>
            <person name="Fraser C.M."/>
            <person name="Sadzewicz L."/>
            <person name="Shefchek K.A."/>
            <person name="Tallon L."/>
            <person name="Das S.P."/>
            <person name="Daugherty S."/>
            <person name="Mongodin E.F."/>
        </authorList>
    </citation>
    <scope>NUCLEOTIDE SEQUENCE [LARGE SCALE GENOMIC DNA]</scope>
    <source>
        <strain evidence="10 11">3975 RP4</strain>
    </source>
</reference>
<evidence type="ECO:0000256" key="1">
    <source>
        <dbReference type="ARBA" id="ARBA00004651"/>
    </source>
</evidence>
<dbReference type="PROSITE" id="PS00211">
    <property type="entry name" value="ABC_TRANSPORTER_1"/>
    <property type="match status" value="1"/>
</dbReference>
<evidence type="ECO:0000313" key="11">
    <source>
        <dbReference type="Proteomes" id="UP000027661"/>
    </source>
</evidence>
<dbReference type="InterPro" id="IPR036640">
    <property type="entry name" value="ABC1_TM_sf"/>
</dbReference>
<dbReference type="GO" id="GO:0140359">
    <property type="term" value="F:ABC-type transporter activity"/>
    <property type="evidence" value="ECO:0007669"/>
    <property type="project" value="InterPro"/>
</dbReference>
<feature type="transmembrane region" description="Helical" evidence="7">
    <location>
        <begin position="115"/>
        <end position="135"/>
    </location>
</feature>
<feature type="domain" description="ABC transmembrane type-1" evidence="9">
    <location>
        <begin position="20"/>
        <end position="296"/>
    </location>
</feature>
<dbReference type="PANTHER" id="PTHR24221:SF654">
    <property type="entry name" value="ATP-BINDING CASSETTE SUB-FAMILY B MEMBER 6"/>
    <property type="match status" value="1"/>
</dbReference>
<dbReference type="InterPro" id="IPR027417">
    <property type="entry name" value="P-loop_NTPase"/>
</dbReference>
<keyword evidence="2 7" id="KW-0812">Transmembrane</keyword>
<dbReference type="GO" id="GO:0016887">
    <property type="term" value="F:ATP hydrolysis activity"/>
    <property type="evidence" value="ECO:0007669"/>
    <property type="project" value="InterPro"/>
</dbReference>
<dbReference type="Gene3D" id="1.20.1560.10">
    <property type="entry name" value="ABC transporter type 1, transmembrane domain"/>
    <property type="match status" value="1"/>
</dbReference>
<dbReference type="RefSeq" id="WP_032952336.1">
    <property type="nucleotide sequence ID" value="NZ_JNHM01000005.1"/>
</dbReference>
<evidence type="ECO:0000256" key="5">
    <source>
        <dbReference type="ARBA" id="ARBA00022989"/>
    </source>
</evidence>
<dbReference type="InterPro" id="IPR017871">
    <property type="entry name" value="ABC_transporter-like_CS"/>
</dbReference>
<dbReference type="PANTHER" id="PTHR24221">
    <property type="entry name" value="ATP-BINDING CASSETTE SUB-FAMILY B"/>
    <property type="match status" value="1"/>
</dbReference>
<accession>A0A069SPJ6</accession>
<feature type="transmembrane region" description="Helical" evidence="7">
    <location>
        <begin position="55"/>
        <end position="76"/>
    </location>
</feature>
<evidence type="ECO:0000313" key="10">
    <source>
        <dbReference type="EMBL" id="KDS56324.1"/>
    </source>
</evidence>
<dbReference type="PROSITE" id="PS50893">
    <property type="entry name" value="ABC_TRANSPORTER_2"/>
    <property type="match status" value="1"/>
</dbReference>
<dbReference type="Pfam" id="PF00005">
    <property type="entry name" value="ABC_tran"/>
    <property type="match status" value="1"/>
</dbReference>
<evidence type="ECO:0000259" key="8">
    <source>
        <dbReference type="PROSITE" id="PS50893"/>
    </source>
</evidence>
<dbReference type="InterPro" id="IPR011527">
    <property type="entry name" value="ABC1_TM_dom"/>
</dbReference>
<dbReference type="AlphaFoldDB" id="A0A069SPJ6"/>
<dbReference type="SUPFAM" id="SSF52540">
    <property type="entry name" value="P-loop containing nucleoside triphosphate hydrolases"/>
    <property type="match status" value="1"/>
</dbReference>
<gene>
    <name evidence="10" type="ORF">M099_0394</name>
</gene>
<dbReference type="Proteomes" id="UP000027661">
    <property type="component" value="Unassembled WGS sequence"/>
</dbReference>
<organism evidence="10 11">
    <name type="scientific">Phocaeicola vulgatus str. 3975 RP4</name>
    <dbReference type="NCBI Taxonomy" id="1339352"/>
    <lineage>
        <taxon>Bacteria</taxon>
        <taxon>Pseudomonadati</taxon>
        <taxon>Bacteroidota</taxon>
        <taxon>Bacteroidia</taxon>
        <taxon>Bacteroidales</taxon>
        <taxon>Bacteroidaceae</taxon>
        <taxon>Phocaeicola</taxon>
    </lineage>
</organism>
<evidence type="ECO:0000256" key="3">
    <source>
        <dbReference type="ARBA" id="ARBA00022741"/>
    </source>
</evidence>
<feature type="transmembrane region" description="Helical" evidence="7">
    <location>
        <begin position="141"/>
        <end position="173"/>
    </location>
</feature>
<dbReference type="CDD" id="cd03228">
    <property type="entry name" value="ABCC_MRP_Like"/>
    <property type="match status" value="1"/>
</dbReference>
<keyword evidence="5 7" id="KW-1133">Transmembrane helix</keyword>
<dbReference type="PROSITE" id="PS50929">
    <property type="entry name" value="ABC_TM1F"/>
    <property type="match status" value="1"/>
</dbReference>
<evidence type="ECO:0000259" key="9">
    <source>
        <dbReference type="PROSITE" id="PS50929"/>
    </source>
</evidence>